<name>A0A1B4V5J4_9GAMM</name>
<dbReference type="AlphaFoldDB" id="A0A1B4V5J4"/>
<dbReference type="Proteomes" id="UP000218899">
    <property type="component" value="Chromosome"/>
</dbReference>
<dbReference type="KEGG" id="sva:SVA_2145"/>
<proteinExistence type="predicted"/>
<evidence type="ECO:0000313" key="1">
    <source>
        <dbReference type="EMBL" id="BAU48695.1"/>
    </source>
</evidence>
<sequence length="145" mass="16778">MIGAPTFYTALQGRFSGILHWEELTSFWALLRERADNGWYIYAVGESVPARPRSGDEVRRFIDAVDALLREDHREDYCGIVYTDSRDEPTIVKVFDPHHLGVSCGFSKNPPLPGWILSRIPPLPVNDKRVLPEGRRRWWRALWSD</sequence>
<dbReference type="EMBL" id="AP014936">
    <property type="protein sequence ID" value="BAU48695.1"/>
    <property type="molecule type" value="Genomic_DNA"/>
</dbReference>
<protein>
    <submittedName>
        <fullName evidence="1">Uncharacterized protein</fullName>
    </submittedName>
</protein>
<evidence type="ECO:0000313" key="2">
    <source>
        <dbReference type="Proteomes" id="UP000218899"/>
    </source>
</evidence>
<dbReference type="OrthoDB" id="9786540at2"/>
<reference evidence="1 2" key="1">
    <citation type="submission" date="2015-08" db="EMBL/GenBank/DDBJ databases">
        <title>Complete genome sequence of Sulfurifustis variabilis.</title>
        <authorList>
            <person name="Miura A."/>
            <person name="Kojima H."/>
            <person name="Fukui M."/>
        </authorList>
    </citation>
    <scope>NUCLEOTIDE SEQUENCE [LARGE SCALE GENOMIC DNA]</scope>
    <source>
        <strain evidence="2">skN76</strain>
    </source>
</reference>
<accession>A0A1B4V5J4</accession>
<gene>
    <name evidence="1" type="ORF">SVA_2145</name>
</gene>
<organism evidence="1 2">
    <name type="scientific">Sulfurifustis variabilis</name>
    <dbReference type="NCBI Taxonomy" id="1675686"/>
    <lineage>
        <taxon>Bacteria</taxon>
        <taxon>Pseudomonadati</taxon>
        <taxon>Pseudomonadota</taxon>
        <taxon>Gammaproteobacteria</taxon>
        <taxon>Acidiferrobacterales</taxon>
        <taxon>Acidiferrobacteraceae</taxon>
        <taxon>Sulfurifustis</taxon>
    </lineage>
</organism>
<keyword evidence="2" id="KW-1185">Reference proteome</keyword>
<dbReference type="RefSeq" id="WP_096461179.1">
    <property type="nucleotide sequence ID" value="NZ_AP014936.1"/>
</dbReference>